<keyword evidence="2" id="KW-1185">Reference proteome</keyword>
<dbReference type="EMBL" id="BMVO01000004">
    <property type="protein sequence ID" value="GHA95811.1"/>
    <property type="molecule type" value="Genomic_DNA"/>
</dbReference>
<comment type="caution">
    <text evidence="1">The sequence shown here is derived from an EMBL/GenBank/DDBJ whole genome shotgun (WGS) entry which is preliminary data.</text>
</comment>
<name>A0ABQ3DMR9_9ACTN</name>
<dbReference type="RefSeq" id="WP_138898477.1">
    <property type="nucleotide sequence ID" value="NZ_BMVO01000004.1"/>
</dbReference>
<protein>
    <submittedName>
        <fullName evidence="1">Uncharacterized protein</fullName>
    </submittedName>
</protein>
<evidence type="ECO:0000313" key="1">
    <source>
        <dbReference type="EMBL" id="GHA95811.1"/>
    </source>
</evidence>
<organism evidence="1 2">
    <name type="scientific">Streptomyces chryseus</name>
    <dbReference type="NCBI Taxonomy" id="68186"/>
    <lineage>
        <taxon>Bacteria</taxon>
        <taxon>Bacillati</taxon>
        <taxon>Actinomycetota</taxon>
        <taxon>Actinomycetes</taxon>
        <taxon>Kitasatosporales</taxon>
        <taxon>Streptomycetaceae</taxon>
        <taxon>Streptomyces</taxon>
    </lineage>
</organism>
<sequence length="116" mass="11998">MTTPHTARPDDTPLVGVRTHTDIDLALKDQAGHGGAPQFAAGAAAAYTWALGRTDRSPITGTGAAQGFPGLPLLTAEVDASVVQLDDATTQGDARDYIRGVHDALAWICGYSDQPA</sequence>
<proteinExistence type="predicted"/>
<accession>A0ABQ3DMR9</accession>
<dbReference type="Proteomes" id="UP000599437">
    <property type="component" value="Unassembled WGS sequence"/>
</dbReference>
<gene>
    <name evidence="1" type="ORF">GCM10010346_17930</name>
</gene>
<evidence type="ECO:0000313" key="2">
    <source>
        <dbReference type="Proteomes" id="UP000599437"/>
    </source>
</evidence>
<reference evidence="2" key="1">
    <citation type="journal article" date="2019" name="Int. J. Syst. Evol. Microbiol.">
        <title>The Global Catalogue of Microorganisms (GCM) 10K type strain sequencing project: providing services to taxonomists for standard genome sequencing and annotation.</title>
        <authorList>
            <consortium name="The Broad Institute Genomics Platform"/>
            <consortium name="The Broad Institute Genome Sequencing Center for Infectious Disease"/>
            <person name="Wu L."/>
            <person name="Ma J."/>
        </authorList>
    </citation>
    <scope>NUCLEOTIDE SEQUENCE [LARGE SCALE GENOMIC DNA]</scope>
    <source>
        <strain evidence="2">JCM 4737</strain>
    </source>
</reference>